<dbReference type="Pfam" id="PF01648">
    <property type="entry name" value="ACPS"/>
    <property type="match status" value="1"/>
</dbReference>
<feature type="domain" description="4'-phosphopantetheinyl transferase" evidence="3">
    <location>
        <begin position="105"/>
        <end position="207"/>
    </location>
</feature>
<evidence type="ECO:0000259" key="4">
    <source>
        <dbReference type="Pfam" id="PF22624"/>
    </source>
</evidence>
<evidence type="ECO:0000313" key="5">
    <source>
        <dbReference type="EMBL" id="MBK3493789.1"/>
    </source>
</evidence>
<feature type="domain" description="4'-phosphopantetheinyl transferase N-terminal" evidence="4">
    <location>
        <begin position="18"/>
        <end position="100"/>
    </location>
</feature>
<evidence type="ECO:0000313" key="6">
    <source>
        <dbReference type="Proteomes" id="UP000618943"/>
    </source>
</evidence>
<dbReference type="Proteomes" id="UP000618943">
    <property type="component" value="Unassembled WGS sequence"/>
</dbReference>
<keyword evidence="2 5" id="KW-0808">Transferase</keyword>
<evidence type="ECO:0000259" key="3">
    <source>
        <dbReference type="Pfam" id="PF01648"/>
    </source>
</evidence>
<dbReference type="RefSeq" id="WP_200747820.1">
    <property type="nucleotide sequence ID" value="NZ_JAEOAH010000003.1"/>
</dbReference>
<accession>A0ABS1H306</accession>
<comment type="caution">
    <text evidence="5">The sequence shown here is derived from an EMBL/GenBank/DDBJ whole genome shotgun (WGS) entry which is preliminary data.</text>
</comment>
<dbReference type="PANTHER" id="PTHR12215:SF10">
    <property type="entry name" value="L-AMINOADIPATE-SEMIALDEHYDE DEHYDROGENASE-PHOSPHOPANTETHEINYL TRANSFERASE"/>
    <property type="match status" value="1"/>
</dbReference>
<keyword evidence="6" id="KW-1185">Reference proteome</keyword>
<reference evidence="5 6" key="1">
    <citation type="submission" date="2020-12" db="EMBL/GenBank/DDBJ databases">
        <title>YIM B01967 draft genome.</title>
        <authorList>
            <person name="Yan X."/>
        </authorList>
    </citation>
    <scope>NUCLEOTIDE SEQUENCE [LARGE SCALE GENOMIC DNA]</scope>
    <source>
        <strain evidence="5 6">YIM B01967</strain>
    </source>
</reference>
<proteinExistence type="inferred from homology"/>
<dbReference type="PANTHER" id="PTHR12215">
    <property type="entry name" value="PHOSPHOPANTETHEINE TRANSFERASE"/>
    <property type="match status" value="1"/>
</dbReference>
<gene>
    <name evidence="5" type="ORF">JFL43_02725</name>
</gene>
<evidence type="ECO:0000256" key="1">
    <source>
        <dbReference type="ARBA" id="ARBA00010990"/>
    </source>
</evidence>
<dbReference type="GO" id="GO:0016740">
    <property type="term" value="F:transferase activity"/>
    <property type="evidence" value="ECO:0007669"/>
    <property type="project" value="UniProtKB-KW"/>
</dbReference>
<comment type="similarity">
    <text evidence="1">Belongs to the P-Pant transferase superfamily. Gsp/Sfp/HetI/AcpT family.</text>
</comment>
<dbReference type="EMBL" id="JAEOAH010000003">
    <property type="protein sequence ID" value="MBK3493789.1"/>
    <property type="molecule type" value="Genomic_DNA"/>
</dbReference>
<dbReference type="InterPro" id="IPR008278">
    <property type="entry name" value="4-PPantetheinyl_Trfase_dom"/>
</dbReference>
<dbReference type="SUPFAM" id="SSF56214">
    <property type="entry name" value="4'-phosphopantetheinyl transferase"/>
    <property type="match status" value="2"/>
</dbReference>
<name>A0ABS1H306_9BACL</name>
<dbReference type="InterPro" id="IPR037143">
    <property type="entry name" value="4-PPantetheinyl_Trfase_dom_sf"/>
</dbReference>
<evidence type="ECO:0000256" key="2">
    <source>
        <dbReference type="ARBA" id="ARBA00022679"/>
    </source>
</evidence>
<dbReference type="InterPro" id="IPR050559">
    <property type="entry name" value="P-Pant_transferase_sf"/>
</dbReference>
<dbReference type="Pfam" id="PF22624">
    <property type="entry name" value="AASDHPPT_N"/>
    <property type="match status" value="1"/>
</dbReference>
<protein>
    <submittedName>
        <fullName evidence="5">4'-phosphopantetheinyl transferase superfamily protein</fullName>
    </submittedName>
</protein>
<dbReference type="Gene3D" id="3.90.470.20">
    <property type="entry name" value="4'-phosphopantetheinyl transferase domain"/>
    <property type="match status" value="2"/>
</dbReference>
<organism evidence="5 6">
    <name type="scientific">Viridibacillus soli</name>
    <dbReference type="NCBI Taxonomy" id="2798301"/>
    <lineage>
        <taxon>Bacteria</taxon>
        <taxon>Bacillati</taxon>
        <taxon>Bacillota</taxon>
        <taxon>Bacilli</taxon>
        <taxon>Bacillales</taxon>
        <taxon>Caryophanaceae</taxon>
        <taxon>Viridibacillus</taxon>
    </lineage>
</organism>
<sequence>MEIYAVNIAGLNEFNFDYETYNQVVSEQTLEKAKNYKHFKDSVRTIIGELLVYYVYHQNHMEKEINIPLVILRNEYGKPYCNEVNFHFNVSHAGSWVVCIVDTKQVGIDIELMTNIDYEALISLFHSFESQQMKATTSKKDYFYNLWTIKESVIKNIGKGLSIPLDSFYVRLNQEVTSIHFEGSKLDDTKFHVQMFEFQENYKLAACALHDKFPDSINLLDATNLFSFLASDGRLLK</sequence>
<dbReference type="InterPro" id="IPR055066">
    <property type="entry name" value="AASDHPPT_N"/>
</dbReference>